<evidence type="ECO:0000313" key="4">
    <source>
        <dbReference type="EMBL" id="OJG01588.1"/>
    </source>
</evidence>
<dbReference type="PANTHER" id="PTHR36925">
    <property type="entry name" value="COBALT-PRECORRIN-6A REDUCTASE"/>
    <property type="match status" value="1"/>
</dbReference>
<evidence type="ECO:0000313" key="5">
    <source>
        <dbReference type="Proteomes" id="UP000182661"/>
    </source>
</evidence>
<protein>
    <submittedName>
        <fullName evidence="4">Cobalt-precorrin-6A reductase</fullName>
    </submittedName>
</protein>
<dbReference type="OrthoDB" id="5183775at2"/>
<dbReference type="PROSITE" id="PS51014">
    <property type="entry name" value="COBK_CBIJ"/>
    <property type="match status" value="1"/>
</dbReference>
<dbReference type="GO" id="GO:0016994">
    <property type="term" value="F:precorrin-6A reductase activity"/>
    <property type="evidence" value="ECO:0007669"/>
    <property type="project" value="InterPro"/>
</dbReference>
<reference evidence="4 5" key="1">
    <citation type="submission" date="2016-02" db="EMBL/GenBank/DDBJ databases">
        <title>Genome sequencing of a beta-galactosidase producing bacteria Rhizobium sp. 59.</title>
        <authorList>
            <person name="Wang D."/>
            <person name="Kot W."/>
            <person name="Qin Y."/>
            <person name="Hansen L."/>
            <person name="Naqvi K."/>
            <person name="Rensing C."/>
        </authorList>
    </citation>
    <scope>NUCLEOTIDE SEQUENCE [LARGE SCALE GENOMIC DNA]</scope>
    <source>
        <strain evidence="4 5">59</strain>
    </source>
</reference>
<dbReference type="UniPathway" id="UPA00148"/>
<name>A0A657LZW8_9HYPH</name>
<dbReference type="Pfam" id="PF02571">
    <property type="entry name" value="CbiJ"/>
    <property type="match status" value="1"/>
</dbReference>
<dbReference type="RefSeq" id="WP_071831027.1">
    <property type="nucleotide sequence ID" value="NZ_LSRP01000001.1"/>
</dbReference>
<dbReference type="NCBIfam" id="NF005968">
    <property type="entry name" value="PRK08057.1-2"/>
    <property type="match status" value="1"/>
</dbReference>
<keyword evidence="2" id="KW-0169">Cobalamin biosynthesis</keyword>
<organism evidence="4 5">
    <name type="scientific">Pararhizobium antarcticum</name>
    <dbReference type="NCBI Taxonomy" id="1798805"/>
    <lineage>
        <taxon>Bacteria</taxon>
        <taxon>Pseudomonadati</taxon>
        <taxon>Pseudomonadota</taxon>
        <taxon>Alphaproteobacteria</taxon>
        <taxon>Hyphomicrobiales</taxon>
        <taxon>Rhizobiaceae</taxon>
        <taxon>Rhizobium/Agrobacterium group</taxon>
        <taxon>Pararhizobium</taxon>
    </lineage>
</organism>
<dbReference type="PANTHER" id="PTHR36925:SF1">
    <property type="entry name" value="COBALT-PRECORRIN-6A REDUCTASE"/>
    <property type="match status" value="1"/>
</dbReference>
<evidence type="ECO:0000256" key="2">
    <source>
        <dbReference type="ARBA" id="ARBA00022573"/>
    </source>
</evidence>
<dbReference type="InterPro" id="IPR003723">
    <property type="entry name" value="Precorrin-6x_reduct"/>
</dbReference>
<comment type="pathway">
    <text evidence="1">Cofactor biosynthesis; adenosylcobalamin biosynthesis.</text>
</comment>
<evidence type="ECO:0000256" key="3">
    <source>
        <dbReference type="ARBA" id="ARBA00023002"/>
    </source>
</evidence>
<dbReference type="Proteomes" id="UP000182661">
    <property type="component" value="Unassembled WGS sequence"/>
</dbReference>
<dbReference type="AlphaFoldDB" id="A0A657LZW8"/>
<proteinExistence type="predicted"/>
<accession>A0A657LZW8</accession>
<dbReference type="GO" id="GO:0009236">
    <property type="term" value="P:cobalamin biosynthetic process"/>
    <property type="evidence" value="ECO:0007669"/>
    <property type="project" value="UniProtKB-UniPathway"/>
</dbReference>
<evidence type="ECO:0000256" key="1">
    <source>
        <dbReference type="ARBA" id="ARBA00004953"/>
    </source>
</evidence>
<gene>
    <name evidence="4" type="ORF">AX760_00540</name>
</gene>
<sequence length="256" mass="27374">MGRHRILILGGTTEARQLAARLAGRTDYDVLLSLAGRTAEPMTQPVPVRSGGFGGADGLAAFLTDNDFGLLIDATHPFATRISANAAGAARQTGIPAFALRRSAWERQPGDRWTSVSTMADAVSALGTASRNVFLAIGRQEAFLFEQAPQHHYLVRSVDPVTPQLDVPRVRYILAAGPFDPADERRLLVENRIAVIVAKNSGGNATYGKIAAARELGIDVVMVERQDSVDLPSVGTLADALDRIDHLLSPAMKRGV</sequence>
<keyword evidence="5" id="KW-1185">Reference proteome</keyword>
<comment type="caution">
    <text evidence="4">The sequence shown here is derived from an EMBL/GenBank/DDBJ whole genome shotgun (WGS) entry which is preliminary data.</text>
</comment>
<dbReference type="EMBL" id="LSRP01000001">
    <property type="protein sequence ID" value="OJG01588.1"/>
    <property type="molecule type" value="Genomic_DNA"/>
</dbReference>
<keyword evidence="3" id="KW-0560">Oxidoreductase</keyword>